<dbReference type="Proteomes" id="UP000256970">
    <property type="component" value="Unassembled WGS sequence"/>
</dbReference>
<dbReference type="EMBL" id="FNXT01000265">
    <property type="protein sequence ID" value="SZX62817.1"/>
    <property type="molecule type" value="Genomic_DNA"/>
</dbReference>
<dbReference type="InterPro" id="IPR032675">
    <property type="entry name" value="LRR_dom_sf"/>
</dbReference>
<dbReference type="SUPFAM" id="SSF52058">
    <property type="entry name" value="L domain-like"/>
    <property type="match status" value="1"/>
</dbReference>
<evidence type="ECO:0000313" key="3">
    <source>
        <dbReference type="EMBL" id="SZX62817.1"/>
    </source>
</evidence>
<feature type="compositionally biased region" description="Low complexity" evidence="2">
    <location>
        <begin position="795"/>
        <end position="805"/>
    </location>
</feature>
<evidence type="ECO:0000313" key="4">
    <source>
        <dbReference type="Proteomes" id="UP000256970"/>
    </source>
</evidence>
<evidence type="ECO:0000256" key="2">
    <source>
        <dbReference type="SAM" id="MobiDB-lite"/>
    </source>
</evidence>
<gene>
    <name evidence="3" type="ORF">BQ4739_LOCUS3398</name>
</gene>
<reference evidence="3 4" key="1">
    <citation type="submission" date="2016-10" db="EMBL/GenBank/DDBJ databases">
        <authorList>
            <person name="Cai Z."/>
        </authorList>
    </citation>
    <scope>NUCLEOTIDE SEQUENCE [LARGE SCALE GENOMIC DNA]</scope>
</reference>
<dbReference type="AlphaFoldDB" id="A0A383VB73"/>
<dbReference type="CDD" id="cd00229">
    <property type="entry name" value="SGNH_hydrolase"/>
    <property type="match status" value="1"/>
</dbReference>
<proteinExistence type="predicted"/>
<dbReference type="SUPFAM" id="SSF52266">
    <property type="entry name" value="SGNH hydrolase"/>
    <property type="match status" value="1"/>
</dbReference>
<feature type="region of interest" description="Disordered" evidence="2">
    <location>
        <begin position="905"/>
        <end position="925"/>
    </location>
</feature>
<evidence type="ECO:0000256" key="1">
    <source>
        <dbReference type="ARBA" id="ARBA00004430"/>
    </source>
</evidence>
<evidence type="ECO:0008006" key="5">
    <source>
        <dbReference type="Google" id="ProtNLM"/>
    </source>
</evidence>
<dbReference type="Gene3D" id="3.40.50.1110">
    <property type="entry name" value="SGNH hydrolase"/>
    <property type="match status" value="1"/>
</dbReference>
<keyword evidence="4" id="KW-1185">Reference proteome</keyword>
<sequence>MRVSWRDHSIDFHLDDSACALVWLHKNIGSMRKLSVTISIAFTQGVLQDVMRGGSCCDLLESLPQLPPSLVELDVHCCKGILQLPALPVGLKRLNTAECTLTTLPVIPASLTHLDCYKCSNPEKLPRVAHTSITELNCRDCSLLEELPDMPGSLERLRADGLTRVDRLPRLPTERLKLLHISGTAISELPSSFPSLEVLWCGDTRIQQLPQLPRCTVLVLHSCQQLQQLPDQLPASLIELDCRGCSGLQQLPAQLPPKLELLWLSNCTALEQLPALPSSLFNFQCEGCSSLRRLPDLSQCRVLRVSLKGCSALKRAHSSQQQEQAQQQQQQQQQQQISTTSIAVSPAIKAAVPPTPATAAAVAEADAVAAWGFDPSDPARASTMLAAAGTYQQVQGLYQHSLSIGRRQRALVNVGTALRLRRVVADLQAGKNVSVGVIGGSISWGFYMQRGVNDWFAMFTSWLRRAFPSATITQRNGCVPATTAEYVSMCLDKFVDRDVDLIFLEYAINDGYTDTSVNTQHAQAFERLIRKLLQLPHKPAVVLMQALAQGIYGARGLFYWTVEALAQGIYGARGLFYWTVEDHYGVLAQHYQLPQLSVRNGMYHEVLAGAPGFSTAEIYPDVEQEMQRHPSELGHKYMADVAVTMVQQVFQDMALAPIDLQDEWSQRLMQVPAPMFPGNLEGRNLACLIGPEFRSVVNASQHWTWQNDGTAEKPKWGYSTSSAGATLDITVDTRAGLVSEDAAETTAAHGTTADARHGAAAAADAGSGIAASAVRLEAAKAAAEPGRHLLSQDLQQQQQQQQQQQAEVRDEAWWEAQQAQAEEQERGRLQESYVGFQDADMLVWVGYTKTWRRGGRALLTCHGGCRCNNVTVEGYHRYKTTQSYMAKVYTQQAGACTVRVTVLSAGSSSGGGGSSSSSGSSSGGRGSYFKVSGVMVTRRIGDYIGGDHTDVVLLNAMQGEEYKLAYG</sequence>
<accession>A0A383VB73</accession>
<name>A0A383VB73_TETOB</name>
<dbReference type="PANTHER" id="PTHR34407">
    <property type="entry name" value="EXPRESSED PROTEIN"/>
    <property type="match status" value="1"/>
</dbReference>
<organism evidence="3 4">
    <name type="scientific">Tetradesmus obliquus</name>
    <name type="common">Green alga</name>
    <name type="synonym">Acutodesmus obliquus</name>
    <dbReference type="NCBI Taxonomy" id="3088"/>
    <lineage>
        <taxon>Eukaryota</taxon>
        <taxon>Viridiplantae</taxon>
        <taxon>Chlorophyta</taxon>
        <taxon>core chlorophytes</taxon>
        <taxon>Chlorophyceae</taxon>
        <taxon>CS clade</taxon>
        <taxon>Sphaeropleales</taxon>
        <taxon>Scenedesmaceae</taxon>
        <taxon>Tetradesmus</taxon>
    </lineage>
</organism>
<dbReference type="InterPro" id="IPR036514">
    <property type="entry name" value="SGNH_hydro_sf"/>
</dbReference>
<dbReference type="GO" id="GO:0005930">
    <property type="term" value="C:axoneme"/>
    <property type="evidence" value="ECO:0007669"/>
    <property type="project" value="UniProtKB-SubCell"/>
</dbReference>
<dbReference type="Gene3D" id="3.80.10.10">
    <property type="entry name" value="Ribonuclease Inhibitor"/>
    <property type="match status" value="2"/>
</dbReference>
<protein>
    <recommendedName>
        <fullName evidence="5">SGNH hydrolase-type esterase domain-containing protein</fullName>
    </recommendedName>
</protein>
<comment type="subcellular location">
    <subcellularLocation>
        <location evidence="1">Cytoplasm</location>
        <location evidence="1">Cytoskeleton</location>
        <location evidence="1">Cilium axoneme</location>
    </subcellularLocation>
</comment>
<feature type="region of interest" description="Disordered" evidence="2">
    <location>
        <begin position="785"/>
        <end position="808"/>
    </location>
</feature>
<dbReference type="PANTHER" id="PTHR34407:SF1">
    <property type="entry name" value="SGNH HYDROLASE-TYPE ESTERASE DOMAIN-CONTAINING PROTEIN"/>
    <property type="match status" value="1"/>
</dbReference>